<comment type="subcellular location">
    <subcellularLocation>
        <location evidence="1">Membrane</location>
        <topology evidence="1">Multi-pass membrane protein</topology>
    </subcellularLocation>
</comment>
<gene>
    <name evidence="6" type="ORF">LX16_0735</name>
</gene>
<dbReference type="GO" id="GO:0022857">
    <property type="term" value="F:transmembrane transporter activity"/>
    <property type="evidence" value="ECO:0007669"/>
    <property type="project" value="InterPro"/>
</dbReference>
<feature type="transmembrane region" description="Helical" evidence="5">
    <location>
        <begin position="267"/>
        <end position="289"/>
    </location>
</feature>
<protein>
    <submittedName>
        <fullName evidence="6">MFS transporter</fullName>
    </submittedName>
</protein>
<feature type="transmembrane region" description="Helical" evidence="5">
    <location>
        <begin position="364"/>
        <end position="386"/>
    </location>
</feature>
<dbReference type="InterPro" id="IPR011701">
    <property type="entry name" value="MFS"/>
</dbReference>
<dbReference type="InterPro" id="IPR005829">
    <property type="entry name" value="Sugar_transporter_CS"/>
</dbReference>
<accession>A0A562VB15</accession>
<feature type="transmembrane region" description="Helical" evidence="5">
    <location>
        <begin position="12"/>
        <end position="35"/>
    </location>
</feature>
<keyword evidence="7" id="KW-1185">Reference proteome</keyword>
<feature type="transmembrane region" description="Helical" evidence="5">
    <location>
        <begin position="74"/>
        <end position="92"/>
    </location>
</feature>
<evidence type="ECO:0000256" key="1">
    <source>
        <dbReference type="ARBA" id="ARBA00004141"/>
    </source>
</evidence>
<dbReference type="RefSeq" id="WP_147133063.1">
    <property type="nucleotide sequence ID" value="NZ_BAABIJ010000001.1"/>
</dbReference>
<dbReference type="SUPFAM" id="SSF103473">
    <property type="entry name" value="MFS general substrate transporter"/>
    <property type="match status" value="1"/>
</dbReference>
<dbReference type="GO" id="GO:0016020">
    <property type="term" value="C:membrane"/>
    <property type="evidence" value="ECO:0007669"/>
    <property type="project" value="UniProtKB-SubCell"/>
</dbReference>
<dbReference type="EMBL" id="VLLL01000005">
    <property type="protein sequence ID" value="TWJ15038.1"/>
    <property type="molecule type" value="Genomic_DNA"/>
</dbReference>
<keyword evidence="2 5" id="KW-0812">Transmembrane</keyword>
<evidence type="ECO:0000256" key="4">
    <source>
        <dbReference type="ARBA" id="ARBA00023136"/>
    </source>
</evidence>
<dbReference type="InterPro" id="IPR036259">
    <property type="entry name" value="MFS_trans_sf"/>
</dbReference>
<evidence type="ECO:0000256" key="3">
    <source>
        <dbReference type="ARBA" id="ARBA00022989"/>
    </source>
</evidence>
<dbReference type="OrthoDB" id="3513479at2"/>
<dbReference type="Pfam" id="PF07690">
    <property type="entry name" value="MFS_1"/>
    <property type="match status" value="1"/>
</dbReference>
<dbReference type="Proteomes" id="UP000321617">
    <property type="component" value="Unassembled WGS sequence"/>
</dbReference>
<evidence type="ECO:0000256" key="2">
    <source>
        <dbReference type="ARBA" id="ARBA00022692"/>
    </source>
</evidence>
<evidence type="ECO:0000256" key="5">
    <source>
        <dbReference type="SAM" id="Phobius"/>
    </source>
</evidence>
<feature type="transmembrane region" description="Helical" evidence="5">
    <location>
        <begin position="392"/>
        <end position="412"/>
    </location>
</feature>
<name>A0A562VB15_9ACTN</name>
<feature type="transmembrane region" description="Helical" evidence="5">
    <location>
        <begin position="324"/>
        <end position="343"/>
    </location>
</feature>
<dbReference type="AlphaFoldDB" id="A0A562VB15"/>
<dbReference type="InterPro" id="IPR053160">
    <property type="entry name" value="MFS_DHA3_Transporter"/>
</dbReference>
<evidence type="ECO:0000313" key="6">
    <source>
        <dbReference type="EMBL" id="TWJ15038.1"/>
    </source>
</evidence>
<feature type="transmembrane region" description="Helical" evidence="5">
    <location>
        <begin position="169"/>
        <end position="191"/>
    </location>
</feature>
<keyword evidence="4 5" id="KW-0472">Membrane</keyword>
<dbReference type="PROSITE" id="PS00216">
    <property type="entry name" value="SUGAR_TRANSPORT_1"/>
    <property type="match status" value="1"/>
</dbReference>
<reference evidence="6 7" key="1">
    <citation type="journal article" date="2013" name="Stand. Genomic Sci.">
        <title>Genomic Encyclopedia of Type Strains, Phase I: The one thousand microbial genomes (KMG-I) project.</title>
        <authorList>
            <person name="Kyrpides N.C."/>
            <person name="Woyke T."/>
            <person name="Eisen J.A."/>
            <person name="Garrity G."/>
            <person name="Lilburn T.G."/>
            <person name="Beck B.J."/>
            <person name="Whitman W.B."/>
            <person name="Hugenholtz P."/>
            <person name="Klenk H.P."/>
        </authorList>
    </citation>
    <scope>NUCLEOTIDE SEQUENCE [LARGE SCALE GENOMIC DNA]</scope>
    <source>
        <strain evidence="6 7">DSM 45044</strain>
    </source>
</reference>
<keyword evidence="3 5" id="KW-1133">Transmembrane helix</keyword>
<feature type="transmembrane region" description="Helical" evidence="5">
    <location>
        <begin position="301"/>
        <end position="318"/>
    </location>
</feature>
<dbReference type="Gene3D" id="1.20.1250.20">
    <property type="entry name" value="MFS general substrate transporter like domains"/>
    <property type="match status" value="1"/>
</dbReference>
<dbReference type="PANTHER" id="PTHR23530">
    <property type="entry name" value="TRANSPORT PROTEIN-RELATED"/>
    <property type="match status" value="1"/>
</dbReference>
<sequence length="429" mass="44022">MPVADPAALSRRFVLVTALTWLPLGIGMAPMMLLMTFRGIDLATIGLIMVLQSVVVTVLELPTGGLADVIGRRGVLIASAILGLAGFCWLAVATRPWEFVAVVVLRGASRALSSGPAEAWYVDAVQAADRDGDIRRGLAHGQTAMGLSLGCGTLLGGAVPLVVPADAAVPPLAAPMLLSAVCYLALLAAVWRGMAEAPRDTAPPRPAALLRDVPRTIAAGLRLGFRSSALARLLMTFAVLGFALNAVEILTPVRLAELTGDGAEAAAVYGVITAIGFAASAAGAMSSPAVTRLFGDPHRTAVVGTAAGGAGMALLFLTEWVVGMPGVGLIAGCYLVFFLAGGMRGPVQSELIHREVTASERATVVSIQSLLLQGGGAVSSLLLPWLVTMWSIPGALLLSGVALSCSAVLFAAPRHRARREAERSAASAM</sequence>
<feature type="transmembrane region" description="Helical" evidence="5">
    <location>
        <begin position="229"/>
        <end position="247"/>
    </location>
</feature>
<evidence type="ECO:0000313" key="7">
    <source>
        <dbReference type="Proteomes" id="UP000321617"/>
    </source>
</evidence>
<feature type="transmembrane region" description="Helical" evidence="5">
    <location>
        <begin position="42"/>
        <end position="62"/>
    </location>
</feature>
<dbReference type="PANTHER" id="PTHR23530:SF1">
    <property type="entry name" value="PERMEASE, MAJOR FACILITATOR SUPERFAMILY-RELATED"/>
    <property type="match status" value="1"/>
</dbReference>
<comment type="caution">
    <text evidence="6">The sequence shown here is derived from an EMBL/GenBank/DDBJ whole genome shotgun (WGS) entry which is preliminary data.</text>
</comment>
<proteinExistence type="predicted"/>
<organism evidence="6 7">
    <name type="scientific">Stackebrandtia albiflava</name>
    <dbReference type="NCBI Taxonomy" id="406432"/>
    <lineage>
        <taxon>Bacteria</taxon>
        <taxon>Bacillati</taxon>
        <taxon>Actinomycetota</taxon>
        <taxon>Actinomycetes</taxon>
        <taxon>Glycomycetales</taxon>
        <taxon>Glycomycetaceae</taxon>
        <taxon>Stackebrandtia</taxon>
    </lineage>
</organism>